<dbReference type="RefSeq" id="WP_130605337.1">
    <property type="nucleotide sequence ID" value="NZ_AP019368.1"/>
</dbReference>
<dbReference type="FunFam" id="1.20.1200.10:FF:000001">
    <property type="entry name" value="Cob(I)yrinic acid a,c-diamide adenosyltransferase"/>
    <property type="match status" value="1"/>
</dbReference>
<dbReference type="OrthoDB" id="9791169at2"/>
<evidence type="ECO:0000259" key="7">
    <source>
        <dbReference type="Pfam" id="PF01923"/>
    </source>
</evidence>
<dbReference type="PANTHER" id="PTHR12213:SF0">
    <property type="entry name" value="CORRINOID ADENOSYLTRANSFERASE MMAB"/>
    <property type="match status" value="1"/>
</dbReference>
<dbReference type="KEGG" id="sbf:JCM31447_308800"/>
<evidence type="ECO:0000313" key="9">
    <source>
        <dbReference type="Proteomes" id="UP000291236"/>
    </source>
</evidence>
<dbReference type="GO" id="GO:0005524">
    <property type="term" value="F:ATP binding"/>
    <property type="evidence" value="ECO:0007669"/>
    <property type="project" value="UniProtKB-UniRule"/>
</dbReference>
<protein>
    <recommendedName>
        <fullName evidence="6">Corrinoid adenosyltransferase</fullName>
        <ecNumber evidence="6">2.5.1.17</ecNumber>
    </recommendedName>
    <alternativeName>
        <fullName evidence="6">Cob(II)alamin adenosyltransferase</fullName>
    </alternativeName>
    <alternativeName>
        <fullName evidence="6">Cob(II)yrinic acid a,c-diamide adenosyltransferase</fullName>
    </alternativeName>
    <alternativeName>
        <fullName evidence="6">Cobinamide/cobalamin adenosyltransferase</fullName>
    </alternativeName>
</protein>
<organism evidence="8 9">
    <name type="scientific">Fluviispira sanaruensis</name>
    <dbReference type="NCBI Taxonomy" id="2493639"/>
    <lineage>
        <taxon>Bacteria</taxon>
        <taxon>Pseudomonadati</taxon>
        <taxon>Bdellovibrionota</taxon>
        <taxon>Oligoflexia</taxon>
        <taxon>Silvanigrellales</taxon>
        <taxon>Silvanigrellaceae</taxon>
        <taxon>Fluviispira</taxon>
    </lineage>
</organism>
<evidence type="ECO:0000256" key="4">
    <source>
        <dbReference type="ARBA" id="ARBA00022741"/>
    </source>
</evidence>
<reference evidence="8 9" key="1">
    <citation type="submission" date="2018-12" db="EMBL/GenBank/DDBJ databases">
        <title>Rubrispira sanarue gen. nov., sp., nov., a member of the order Silvanigrellales, isolated from a brackish lake in Hamamatsu Japan.</title>
        <authorList>
            <person name="Maejima Y."/>
            <person name="Iino T."/>
            <person name="Muraguchi Y."/>
            <person name="Fukuda K."/>
            <person name="Nojiri H."/>
            <person name="Ohkuma M."/>
            <person name="Moriuchi R."/>
            <person name="Dohra H."/>
            <person name="Kimbara K."/>
            <person name="Shintani M."/>
        </authorList>
    </citation>
    <scope>NUCLEOTIDE SEQUENCE [LARGE SCALE GENOMIC DNA]</scope>
    <source>
        <strain evidence="8 9">RF1110005</strain>
    </source>
</reference>
<keyword evidence="3 6" id="KW-0808">Transferase</keyword>
<keyword evidence="4 6" id="KW-0547">Nucleotide-binding</keyword>
<accession>A0A4P2VRE5</accession>
<dbReference type="UniPathway" id="UPA00148">
    <property type="reaction ID" value="UER00233"/>
</dbReference>
<evidence type="ECO:0000256" key="3">
    <source>
        <dbReference type="ARBA" id="ARBA00022679"/>
    </source>
</evidence>
<name>A0A4P2VRE5_FLUSA</name>
<dbReference type="Pfam" id="PF01923">
    <property type="entry name" value="Cob_adeno_trans"/>
    <property type="match status" value="1"/>
</dbReference>
<dbReference type="Proteomes" id="UP000291236">
    <property type="component" value="Chromosome"/>
</dbReference>
<dbReference type="InterPro" id="IPR036451">
    <property type="entry name" value="CblAdoTrfase-like_sf"/>
</dbReference>
<dbReference type="NCBIfam" id="TIGR00636">
    <property type="entry name" value="PduO_Nterm"/>
    <property type="match status" value="1"/>
</dbReference>
<evidence type="ECO:0000256" key="5">
    <source>
        <dbReference type="ARBA" id="ARBA00022840"/>
    </source>
</evidence>
<feature type="domain" description="Cobalamin adenosyltransferase-like" evidence="7">
    <location>
        <begin position="6"/>
        <end position="176"/>
    </location>
</feature>
<gene>
    <name evidence="8" type="ORF">JCM31447_308800</name>
</gene>
<comment type="catalytic activity">
    <reaction evidence="6">
        <text>2 cob(II)alamin + reduced [electron-transfer flavoprotein] + 2 ATP = 2 adenosylcob(III)alamin + 2 triphosphate + oxidized [electron-transfer flavoprotein] + 3 H(+)</text>
        <dbReference type="Rhea" id="RHEA:28671"/>
        <dbReference type="Rhea" id="RHEA-COMP:10685"/>
        <dbReference type="Rhea" id="RHEA-COMP:10686"/>
        <dbReference type="ChEBI" id="CHEBI:15378"/>
        <dbReference type="ChEBI" id="CHEBI:16304"/>
        <dbReference type="ChEBI" id="CHEBI:18036"/>
        <dbReference type="ChEBI" id="CHEBI:18408"/>
        <dbReference type="ChEBI" id="CHEBI:30616"/>
        <dbReference type="ChEBI" id="CHEBI:57692"/>
        <dbReference type="ChEBI" id="CHEBI:58307"/>
        <dbReference type="EC" id="2.5.1.17"/>
    </reaction>
</comment>
<dbReference type="PANTHER" id="PTHR12213">
    <property type="entry name" value="CORRINOID ADENOSYLTRANSFERASE"/>
    <property type="match status" value="1"/>
</dbReference>
<keyword evidence="5 6" id="KW-0067">ATP-binding</keyword>
<dbReference type="AlphaFoldDB" id="A0A4P2VRE5"/>
<keyword evidence="6" id="KW-0169">Cobalamin biosynthesis</keyword>
<evidence type="ECO:0000256" key="2">
    <source>
        <dbReference type="ARBA" id="ARBA00011233"/>
    </source>
</evidence>
<comment type="subunit">
    <text evidence="2">Homotrimer.</text>
</comment>
<dbReference type="EC" id="2.5.1.17" evidence="6"/>
<evidence type="ECO:0000256" key="1">
    <source>
        <dbReference type="ARBA" id="ARBA00007487"/>
    </source>
</evidence>
<proteinExistence type="inferred from homology"/>
<dbReference type="SUPFAM" id="SSF89028">
    <property type="entry name" value="Cobalamin adenosyltransferase-like"/>
    <property type="match status" value="1"/>
</dbReference>
<evidence type="ECO:0000313" key="8">
    <source>
        <dbReference type="EMBL" id="BBH51615.1"/>
    </source>
</evidence>
<comment type="similarity">
    <text evidence="1 6">Belongs to the Cob(I)alamin adenosyltransferase family.</text>
</comment>
<dbReference type="InterPro" id="IPR029499">
    <property type="entry name" value="PduO-typ"/>
</dbReference>
<dbReference type="Gene3D" id="1.20.1200.10">
    <property type="entry name" value="Cobalamin adenosyltransferase-like"/>
    <property type="match status" value="1"/>
</dbReference>
<dbReference type="EMBL" id="AP019368">
    <property type="protein sequence ID" value="BBH51615.1"/>
    <property type="molecule type" value="Genomic_DNA"/>
</dbReference>
<sequence length="198" mass="22537">MRVTKVYTRTGDKGTTALADGSRIGKDSLRLESYGTIDELNSVIGICLQNTQEISEEQALQINYWLSAIQNDLFNLGSDLATPIASRWKNMILINEADILQLEKLIDYCQLSLEPLKEFVLPGGTLLNSYLHFARTVCRRAERFIVSLAKEEEINNFALIYINRLSDLFFVLARWVQRVSAKSEMTWNKSLGVRSLKI</sequence>
<comment type="pathway">
    <text evidence="6">Cofactor biosynthesis; adenosylcobalamin biosynthesis; adenosylcobalamin from cob(II)yrinate a,c-diamide: step 2/7.</text>
</comment>
<dbReference type="GO" id="GO:0009236">
    <property type="term" value="P:cobalamin biosynthetic process"/>
    <property type="evidence" value="ECO:0007669"/>
    <property type="project" value="UniProtKB-UniRule"/>
</dbReference>
<dbReference type="InterPro" id="IPR016030">
    <property type="entry name" value="CblAdoTrfase-like"/>
</dbReference>
<evidence type="ECO:0000256" key="6">
    <source>
        <dbReference type="RuleBase" id="RU366026"/>
    </source>
</evidence>
<dbReference type="GO" id="GO:0008817">
    <property type="term" value="F:corrinoid adenosyltransferase activity"/>
    <property type="evidence" value="ECO:0007669"/>
    <property type="project" value="UniProtKB-UniRule"/>
</dbReference>
<comment type="catalytic activity">
    <reaction evidence="6">
        <text>2 cob(II)yrinate a,c diamide + reduced [electron-transfer flavoprotein] + 2 ATP = 2 adenosylcob(III)yrinate a,c-diamide + 2 triphosphate + oxidized [electron-transfer flavoprotein] + 3 H(+)</text>
        <dbReference type="Rhea" id="RHEA:11528"/>
        <dbReference type="Rhea" id="RHEA-COMP:10685"/>
        <dbReference type="Rhea" id="RHEA-COMP:10686"/>
        <dbReference type="ChEBI" id="CHEBI:15378"/>
        <dbReference type="ChEBI" id="CHEBI:18036"/>
        <dbReference type="ChEBI" id="CHEBI:30616"/>
        <dbReference type="ChEBI" id="CHEBI:57692"/>
        <dbReference type="ChEBI" id="CHEBI:58307"/>
        <dbReference type="ChEBI" id="CHEBI:58503"/>
        <dbReference type="ChEBI" id="CHEBI:58537"/>
        <dbReference type="EC" id="2.5.1.17"/>
    </reaction>
</comment>
<keyword evidence="9" id="KW-1185">Reference proteome</keyword>